<dbReference type="InterPro" id="IPR023214">
    <property type="entry name" value="HAD_sf"/>
</dbReference>
<dbReference type="HOGENOM" id="CLU_052352_0_0_6"/>
<dbReference type="Gene3D" id="3.40.50.1000">
    <property type="entry name" value="HAD superfamily/HAD-like"/>
    <property type="match status" value="1"/>
</dbReference>
<organism evidence="2 3">
    <name type="scientific">Pseudomonas aeruginosa (strain UCBPP-PA14)</name>
    <dbReference type="NCBI Taxonomy" id="208963"/>
    <lineage>
        <taxon>Bacteria</taxon>
        <taxon>Pseudomonadati</taxon>
        <taxon>Pseudomonadota</taxon>
        <taxon>Gammaproteobacteria</taxon>
        <taxon>Pseudomonadales</taxon>
        <taxon>Pseudomonadaceae</taxon>
        <taxon>Pseudomonas</taxon>
    </lineage>
</organism>
<evidence type="ECO:0000256" key="1">
    <source>
        <dbReference type="ARBA" id="ARBA00022729"/>
    </source>
</evidence>
<gene>
    <name evidence="2" type="ordered locus">PA14_28250</name>
</gene>
<accession>A0A0H2ZCK9</accession>
<dbReference type="InterPro" id="IPR005519">
    <property type="entry name" value="Acid_phosphat_B-like"/>
</dbReference>
<evidence type="ECO:0000313" key="2">
    <source>
        <dbReference type="EMBL" id="ABJ12006.1"/>
    </source>
</evidence>
<dbReference type="AlphaFoldDB" id="A0A0H2ZCK9"/>
<sequence length="379" mass="42114">MVRDPTCQDSRRSGSHIDAKIAPTRSGSFIETAADISCGRCTSLDPFPACSTRPGFFCPPQPLPGQRVNRLRHCAIAIVVPHALKYENTPPFPRGHTAQDPSMPRTRTTIIAATLLLASSLLHAQEQMPAATPASNLLTAAVAWRQAAAEYRALYYQGFNVARDRLDRALAARQPGARKPAIVSDLDDTLLGSNSYWSFLLSQDKEFFDDAVWDRWVAANGPSLTPGALEFLEYARSRGVEIFYVSSRDQGEKTLEYALGNMRALRMPFADAEHVTILRDSSNKEPAQKAIAAQYDVLLMLGDNLNDFQRRYYVDDVMQRNRLLDEDHKAFGEKYVIFPNPTDGHWMKAIFGESEPADTPTNRARFRAAASQGAWMGGD</sequence>
<keyword evidence="1" id="KW-0732">Signal</keyword>
<protein>
    <submittedName>
        <fullName evidence="2">Putative secreted acid phosphatase</fullName>
    </submittedName>
</protein>
<name>A0A0H2ZCK9_PSEAB</name>
<dbReference type="Proteomes" id="UP000000653">
    <property type="component" value="Chromosome"/>
</dbReference>
<reference evidence="2 3" key="1">
    <citation type="journal article" date="2006" name="Genome Biol.">
        <title>Genomic analysis reveals that Pseudomonas aeruginosa virulence is combinatorial.</title>
        <authorList>
            <person name="Lee D.G."/>
            <person name="Urbach J.M."/>
            <person name="Wu G."/>
            <person name="Liberati N.T."/>
            <person name="Feinbaum R.L."/>
            <person name="Miyata S."/>
            <person name="Diggins L.T."/>
            <person name="He J."/>
            <person name="Saucier M."/>
            <person name="Deziel E."/>
            <person name="Friedman L."/>
            <person name="Li L."/>
            <person name="Grills G."/>
            <person name="Montgomery K."/>
            <person name="Kucherlapati R."/>
            <person name="Rahme L.G."/>
            <person name="Ausubel F.M."/>
        </authorList>
    </citation>
    <scope>NUCLEOTIDE SEQUENCE [LARGE SCALE GENOMIC DNA]</scope>
    <source>
        <strain evidence="2 3">UCBPP-PA14</strain>
    </source>
</reference>
<evidence type="ECO:0000313" key="3">
    <source>
        <dbReference type="Proteomes" id="UP000000653"/>
    </source>
</evidence>
<dbReference type="Pfam" id="PF03767">
    <property type="entry name" value="Acid_phosphat_B"/>
    <property type="match status" value="1"/>
</dbReference>
<dbReference type="EMBL" id="CP000438">
    <property type="protein sequence ID" value="ABJ12006.1"/>
    <property type="molecule type" value="Genomic_DNA"/>
</dbReference>
<proteinExistence type="predicted"/>
<dbReference type="KEGG" id="pau:PA14_28250"/>
<dbReference type="InterPro" id="IPR036412">
    <property type="entry name" value="HAD-like_sf"/>
</dbReference>
<dbReference type="SUPFAM" id="SSF56784">
    <property type="entry name" value="HAD-like"/>
    <property type="match status" value="1"/>
</dbReference>